<feature type="transmembrane region" description="Helical" evidence="1">
    <location>
        <begin position="943"/>
        <end position="968"/>
    </location>
</feature>
<dbReference type="AlphaFoldDB" id="A0A286TYA3"/>
<dbReference type="GO" id="GO:0042910">
    <property type="term" value="F:xenobiotic transmembrane transporter activity"/>
    <property type="evidence" value="ECO:0007669"/>
    <property type="project" value="TreeGrafter"/>
</dbReference>
<feature type="transmembrane region" description="Helical" evidence="1">
    <location>
        <begin position="475"/>
        <end position="496"/>
    </location>
</feature>
<dbReference type="Gene3D" id="3.30.70.1440">
    <property type="entry name" value="Multidrug efflux transporter AcrB pore domain"/>
    <property type="match status" value="1"/>
</dbReference>
<dbReference type="Gene3D" id="3.30.70.1320">
    <property type="entry name" value="Multidrug efflux transporter AcrB pore domain like"/>
    <property type="match status" value="1"/>
</dbReference>
<feature type="transmembrane region" description="Helical" evidence="1">
    <location>
        <begin position="12"/>
        <end position="29"/>
    </location>
</feature>
<feature type="transmembrane region" description="Helical" evidence="1">
    <location>
        <begin position="884"/>
        <end position="905"/>
    </location>
</feature>
<dbReference type="PRINTS" id="PR00702">
    <property type="entry name" value="ACRIFLAVINRP"/>
</dbReference>
<keyword evidence="1" id="KW-1133">Transmembrane helix</keyword>
<dbReference type="Pfam" id="PF00873">
    <property type="entry name" value="ACR_tran"/>
    <property type="match status" value="1"/>
</dbReference>
<dbReference type="Gene3D" id="3.30.2090.10">
    <property type="entry name" value="Multidrug efflux transporter AcrB TolC docking domain, DN and DC subdomains"/>
    <property type="match status" value="2"/>
</dbReference>
<dbReference type="SUPFAM" id="SSF82866">
    <property type="entry name" value="Multidrug efflux transporter AcrB transmembrane domain"/>
    <property type="match status" value="2"/>
</dbReference>
<reference evidence="3" key="1">
    <citation type="journal article" date="2017" name="Environ. Microbiol. Rep.">
        <title>Genetic Diversity of Marine Anaerobic Ammonium-Oxidizing Bacteria as Revealed by Genomic and Proteomic Analyses of 'Candidatus Scalindua japonica'.</title>
        <authorList>
            <person name="Oshiki M."/>
            <person name="Mizuto K."/>
            <person name="Kimura Z."/>
            <person name="Kindaichi T."/>
            <person name="Satoh H."/>
            <person name="Okabe S."/>
        </authorList>
    </citation>
    <scope>NUCLEOTIDE SEQUENCE [LARGE SCALE GENOMIC DNA]</scope>
    <source>
        <strain evidence="3">husup-a2</strain>
    </source>
</reference>
<feature type="transmembrane region" description="Helical" evidence="1">
    <location>
        <begin position="989"/>
        <end position="1008"/>
    </location>
</feature>
<dbReference type="PANTHER" id="PTHR32063:SF0">
    <property type="entry name" value="SWARMING MOTILITY PROTEIN SWRC"/>
    <property type="match status" value="1"/>
</dbReference>
<dbReference type="Gene3D" id="1.20.1640.10">
    <property type="entry name" value="Multidrug efflux transporter AcrB transmembrane domain"/>
    <property type="match status" value="2"/>
</dbReference>
<dbReference type="RefSeq" id="WP_096894240.1">
    <property type="nucleotide sequence ID" value="NZ_BAOS01000014.1"/>
</dbReference>
<accession>A0A286TYA3</accession>
<dbReference type="GO" id="GO:0005886">
    <property type="term" value="C:plasma membrane"/>
    <property type="evidence" value="ECO:0007669"/>
    <property type="project" value="TreeGrafter"/>
</dbReference>
<dbReference type="OrthoDB" id="9757876at2"/>
<keyword evidence="1" id="KW-0812">Transmembrane</keyword>
<feature type="transmembrane region" description="Helical" evidence="1">
    <location>
        <begin position="1020"/>
        <end position="1046"/>
    </location>
</feature>
<feature type="transmembrane region" description="Helical" evidence="1">
    <location>
        <begin position="917"/>
        <end position="937"/>
    </location>
</feature>
<organism evidence="2 3">
    <name type="scientific">Candidatus Scalindua japonica</name>
    <dbReference type="NCBI Taxonomy" id="1284222"/>
    <lineage>
        <taxon>Bacteria</taxon>
        <taxon>Pseudomonadati</taxon>
        <taxon>Planctomycetota</taxon>
        <taxon>Candidatus Brocadiia</taxon>
        <taxon>Candidatus Brocadiales</taxon>
        <taxon>Candidatus Scalinduaceae</taxon>
        <taxon>Candidatus Scalindua</taxon>
    </lineage>
</organism>
<dbReference type="EMBL" id="BAOS01000014">
    <property type="protein sequence ID" value="GAX60846.1"/>
    <property type="molecule type" value="Genomic_DNA"/>
</dbReference>
<feature type="transmembrane region" description="Helical" evidence="1">
    <location>
        <begin position="371"/>
        <end position="391"/>
    </location>
</feature>
<dbReference type="SUPFAM" id="SSF82714">
    <property type="entry name" value="Multidrug efflux transporter AcrB TolC docking domain, DN and DC subdomains"/>
    <property type="match status" value="2"/>
</dbReference>
<dbReference type="InterPro" id="IPR001036">
    <property type="entry name" value="Acrflvin-R"/>
</dbReference>
<dbReference type="Gene3D" id="3.30.70.1430">
    <property type="entry name" value="Multidrug efflux transporter AcrB pore domain"/>
    <property type="match status" value="2"/>
</dbReference>
<comment type="caution">
    <text evidence="2">The sequence shown here is derived from an EMBL/GenBank/DDBJ whole genome shotgun (WGS) entry which is preliminary data.</text>
</comment>
<dbReference type="PANTHER" id="PTHR32063">
    <property type="match status" value="1"/>
</dbReference>
<keyword evidence="3" id="KW-1185">Reference proteome</keyword>
<feature type="transmembrane region" description="Helical" evidence="1">
    <location>
        <begin position="345"/>
        <end position="364"/>
    </location>
</feature>
<evidence type="ECO:0000313" key="2">
    <source>
        <dbReference type="EMBL" id="GAX60846.1"/>
    </source>
</evidence>
<evidence type="ECO:0000313" key="3">
    <source>
        <dbReference type="Proteomes" id="UP000218542"/>
    </source>
</evidence>
<name>A0A286TYA3_9BACT</name>
<keyword evidence="1" id="KW-0472">Membrane</keyword>
<dbReference type="SUPFAM" id="SSF82693">
    <property type="entry name" value="Multidrug efflux transporter AcrB pore domain, PN1, PN2, PC1 and PC2 subdomains"/>
    <property type="match status" value="2"/>
</dbReference>
<evidence type="ECO:0000256" key="1">
    <source>
        <dbReference type="SAM" id="Phobius"/>
    </source>
</evidence>
<feature type="transmembrane region" description="Helical" evidence="1">
    <location>
        <begin position="563"/>
        <end position="581"/>
    </location>
</feature>
<dbReference type="InterPro" id="IPR027463">
    <property type="entry name" value="AcrB_DN_DC_subdom"/>
</dbReference>
<feature type="transmembrane region" description="Helical" evidence="1">
    <location>
        <begin position="397"/>
        <end position="421"/>
    </location>
</feature>
<proteinExistence type="predicted"/>
<gene>
    <name evidence="2" type="ORF">SCALIN_C14_0112</name>
</gene>
<feature type="transmembrane region" description="Helical" evidence="1">
    <location>
        <begin position="442"/>
        <end position="463"/>
    </location>
</feature>
<protein>
    <submittedName>
        <fullName evidence="2">Cation/multidrug efflux pump</fullName>
    </submittedName>
</protein>
<sequence>MKIVEFSITRRVTVVMLMTTLVIFGLISYKRLPINLLPDISYPTLTVRTEYLGAAPSEIENIISKPIEDAVSVISDVVRVSSRSRSDVSEVVVEFAWKTNMDFASMDVREKLDLIDLPDDAERPVLMRFDPSLDPVMRLSLYGGEDLILLRILAEDELKPVLEGLSVESGITGAESVGGVAAVRVSGGLEEEIHVDLERSRLANLGIPISQVVERLSEENINLTAGNIKEGEVEYIVRTFNEFRQVEEINEIVIDFKDSVAIKVKDIGSVSKSHKERDVITRVNGKESVEVAIFKEADANTVTVARLVKGRLGGIEKKLRKFSDSIRLDITFDQSKFIESSIKEVISTALWGGVLAVIVLFLFLRSIKSTLIIGLAIPISIISTFFFMYISGVSLNIMSLGGLALGIGMLVDNAIVVLESIDRYHKSGQNSIESARKGASEVGRAVIASTLTTICVFIPIIFVKGIAGQLFNDQALTVTYSLLISLIVAITLIPTLSSVSIRRRRSEGVQKKEQQDSAVGGSSLPSKILHILLYPLIFVFDAVFSRVTKAYPVILGFALSNKLSVLVVAFSILCGSWWLFINLGKELIPELSQGEFSINIRKPTGTPLAATLIAVKEIEEVVSNDPEIEKIYTISGSTSQAGGTIAEERENVGEINISLREKSNRRLEEDVMARLRERLKPLPAVEYKFLRPTYFSYATPIEVEIKGYNLNVIERLSESVMDEMEEVEGLADIKSTIEEGIPEVQIIFDRQKLSQLGLNLNTIANNVRDTVLGNVSTEFSKRDRKIDIRVRARKKDIGSVEDLENLVVNPEGERPILLASVAAITVKKSPGEIRRLNQERVAIVSANLVGRDLRSSVTDIEDKILNIRTPDGYEICVSGQSREMLVAFSSMTFAILLAVFLVYIVMASQFESLLNPLVILFTIPFAMVGVAMALFITAKPVSVIVLIGVVMLAGIVVNNAIILVDCINSRINEGMPRREAIIEGGKIRLRPIMMTTTTTILGLLPLALGMGEGAELRMPMGITVIGGLLFSTLLTLILIPVVYDIVEKIKESVWKGQLYGRT</sequence>
<dbReference type="Proteomes" id="UP000218542">
    <property type="component" value="Unassembled WGS sequence"/>
</dbReference>